<proteinExistence type="inferred from homology"/>
<feature type="domain" description="HTH lysR-type" evidence="6">
    <location>
        <begin position="1"/>
        <end position="53"/>
    </location>
</feature>
<dbReference type="InterPro" id="IPR005119">
    <property type="entry name" value="LysR_subst-bd"/>
</dbReference>
<reference evidence="7" key="2">
    <citation type="submission" date="2022-10" db="EMBL/GenBank/DDBJ databases">
        <authorList>
            <person name="Trinh H.N."/>
        </authorList>
    </citation>
    <scope>NUCLEOTIDE SEQUENCE</scope>
    <source>
        <strain evidence="7">RN2-1</strain>
    </source>
</reference>
<sequence>MEVFRAVIETGSVTAASRVLHVSQPAVTALLRHTEDQLGFRLFDRVKGRLAPTAEARTLYAEIVHVFDRVDVVNRVVEDMRDSRVGTLDLVAIPALALTLLPTVIGAFTARGRQVQIRFHMRTRQEMVDQVSSGAADLGFGFLSPASPRITIREIAQGDLACILPRGHVLCERAEISVGDLRGYPVIGYTSRQGLAPIINGLLAEARVAVCCPIEVGLIINAWSLVSQGAGIAIVDPHSGYQELFPNVVSRPLRPKISITLEALQAADRPLPRLAASFLAHIDRVLSGRADNATRRRG</sequence>
<evidence type="ECO:0000256" key="3">
    <source>
        <dbReference type="ARBA" id="ARBA00023125"/>
    </source>
</evidence>
<keyword evidence="3" id="KW-0238">DNA-binding</keyword>
<dbReference type="GO" id="GO:0003700">
    <property type="term" value="F:DNA-binding transcription factor activity"/>
    <property type="evidence" value="ECO:0007669"/>
    <property type="project" value="InterPro"/>
</dbReference>
<keyword evidence="5" id="KW-1133">Transmembrane helix</keyword>
<evidence type="ECO:0000256" key="1">
    <source>
        <dbReference type="ARBA" id="ARBA00009437"/>
    </source>
</evidence>
<evidence type="ECO:0000256" key="5">
    <source>
        <dbReference type="SAM" id="Phobius"/>
    </source>
</evidence>
<dbReference type="RefSeq" id="WP_264716247.1">
    <property type="nucleotide sequence ID" value="NZ_JAPDNT010000034.1"/>
</dbReference>
<dbReference type="EMBL" id="JAPDNT010000034">
    <property type="protein sequence ID" value="MCW3477301.1"/>
    <property type="molecule type" value="Genomic_DNA"/>
</dbReference>
<dbReference type="InterPro" id="IPR000847">
    <property type="entry name" value="LysR_HTH_N"/>
</dbReference>
<feature type="transmembrane region" description="Helical" evidence="5">
    <location>
        <begin position="90"/>
        <end position="110"/>
    </location>
</feature>
<dbReference type="PROSITE" id="PS50931">
    <property type="entry name" value="HTH_LYSR"/>
    <property type="match status" value="1"/>
</dbReference>
<evidence type="ECO:0000256" key="2">
    <source>
        <dbReference type="ARBA" id="ARBA00023015"/>
    </source>
</evidence>
<keyword evidence="5" id="KW-0472">Membrane</keyword>
<dbReference type="AlphaFoldDB" id="A0AA42CHI9"/>
<keyword evidence="8" id="KW-1185">Reference proteome</keyword>
<keyword evidence="2" id="KW-0805">Transcription regulation</keyword>
<dbReference type="SUPFAM" id="SSF46785">
    <property type="entry name" value="Winged helix' DNA-binding domain"/>
    <property type="match status" value="1"/>
</dbReference>
<dbReference type="Gene3D" id="1.10.10.10">
    <property type="entry name" value="Winged helix-like DNA-binding domain superfamily/Winged helix DNA-binding domain"/>
    <property type="match status" value="1"/>
</dbReference>
<comment type="similarity">
    <text evidence="1">Belongs to the LysR transcriptional regulatory family.</text>
</comment>
<dbReference type="PRINTS" id="PR00039">
    <property type="entry name" value="HTHLYSR"/>
</dbReference>
<evidence type="ECO:0000256" key="4">
    <source>
        <dbReference type="ARBA" id="ARBA00023163"/>
    </source>
</evidence>
<gene>
    <name evidence="7" type="ORF">OL599_22285</name>
</gene>
<dbReference type="Pfam" id="PF00126">
    <property type="entry name" value="HTH_1"/>
    <property type="match status" value="1"/>
</dbReference>
<name>A0AA42CHI9_9PROT</name>
<keyword evidence="4" id="KW-0804">Transcription</keyword>
<evidence type="ECO:0000313" key="7">
    <source>
        <dbReference type="EMBL" id="MCW3477301.1"/>
    </source>
</evidence>
<dbReference type="GO" id="GO:0043565">
    <property type="term" value="F:sequence-specific DNA binding"/>
    <property type="evidence" value="ECO:0007669"/>
    <property type="project" value="TreeGrafter"/>
</dbReference>
<dbReference type="Gene3D" id="3.40.190.290">
    <property type="match status" value="1"/>
</dbReference>
<dbReference type="PANTHER" id="PTHR30427:SF1">
    <property type="entry name" value="TRANSCRIPTIONAL ACTIVATOR PROTEIN LYSR"/>
    <property type="match status" value="1"/>
</dbReference>
<evidence type="ECO:0000313" key="8">
    <source>
        <dbReference type="Proteomes" id="UP001165679"/>
    </source>
</evidence>
<dbReference type="Proteomes" id="UP001165679">
    <property type="component" value="Unassembled WGS sequence"/>
</dbReference>
<keyword evidence="5" id="KW-0812">Transmembrane</keyword>
<dbReference type="InterPro" id="IPR036388">
    <property type="entry name" value="WH-like_DNA-bd_sf"/>
</dbReference>
<reference evidence="7" key="1">
    <citation type="submission" date="2022-09" db="EMBL/GenBank/DDBJ databases">
        <title>Rhodovastum sp. nov. RN2-1 isolated from soil in Seongnam, South Korea.</title>
        <authorList>
            <person name="Le N.T."/>
        </authorList>
    </citation>
    <scope>NUCLEOTIDE SEQUENCE</scope>
    <source>
        <strain evidence="7">RN2-1</strain>
    </source>
</reference>
<protein>
    <submittedName>
        <fullName evidence="7">LysR family transcriptional regulator</fullName>
    </submittedName>
</protein>
<organism evidence="7 8">
    <name type="scientific">Limobrevibacterium gyesilva</name>
    <dbReference type="NCBI Taxonomy" id="2991712"/>
    <lineage>
        <taxon>Bacteria</taxon>
        <taxon>Pseudomonadati</taxon>
        <taxon>Pseudomonadota</taxon>
        <taxon>Alphaproteobacteria</taxon>
        <taxon>Acetobacterales</taxon>
        <taxon>Acetobacteraceae</taxon>
        <taxon>Limobrevibacterium</taxon>
    </lineage>
</organism>
<dbReference type="PANTHER" id="PTHR30427">
    <property type="entry name" value="TRANSCRIPTIONAL ACTIVATOR PROTEIN LYSR"/>
    <property type="match status" value="1"/>
</dbReference>
<evidence type="ECO:0000259" key="6">
    <source>
        <dbReference type="PROSITE" id="PS50931"/>
    </source>
</evidence>
<dbReference type="GO" id="GO:0010628">
    <property type="term" value="P:positive regulation of gene expression"/>
    <property type="evidence" value="ECO:0007669"/>
    <property type="project" value="TreeGrafter"/>
</dbReference>
<comment type="caution">
    <text evidence="7">The sequence shown here is derived from an EMBL/GenBank/DDBJ whole genome shotgun (WGS) entry which is preliminary data.</text>
</comment>
<dbReference type="SUPFAM" id="SSF53850">
    <property type="entry name" value="Periplasmic binding protein-like II"/>
    <property type="match status" value="1"/>
</dbReference>
<accession>A0AA42CHI9</accession>
<dbReference type="InterPro" id="IPR036390">
    <property type="entry name" value="WH_DNA-bd_sf"/>
</dbReference>
<dbReference type="Pfam" id="PF03466">
    <property type="entry name" value="LysR_substrate"/>
    <property type="match status" value="1"/>
</dbReference>